<gene>
    <name evidence="3" type="ORF">B4O97_03550</name>
</gene>
<feature type="domain" description="Lin1244/Lin1753-like N-terminal" evidence="2">
    <location>
        <begin position="22"/>
        <end position="102"/>
    </location>
</feature>
<keyword evidence="4" id="KW-1185">Reference proteome</keyword>
<evidence type="ECO:0000313" key="4">
    <source>
        <dbReference type="Proteomes" id="UP000192343"/>
    </source>
</evidence>
<evidence type="ECO:0000313" key="3">
    <source>
        <dbReference type="EMBL" id="ORC37278.1"/>
    </source>
</evidence>
<dbReference type="Proteomes" id="UP000192343">
    <property type="component" value="Unassembled WGS sequence"/>
</dbReference>
<dbReference type="OrthoDB" id="1340773at2"/>
<dbReference type="InterPro" id="IPR025400">
    <property type="entry name" value="Lin1244/Lin1753-like_N"/>
</dbReference>
<dbReference type="STRING" id="1963862.B4O97_03550"/>
<reference evidence="3 4" key="1">
    <citation type="submission" date="2017-03" db="EMBL/GenBank/DDBJ databases">
        <title>Draft Genome sequence of Marispirochaeta sp. strain JC444.</title>
        <authorList>
            <person name="Shivani Y."/>
            <person name="Subhash Y."/>
            <person name="Sasikala C."/>
            <person name="Ramana C."/>
        </authorList>
    </citation>
    <scope>NUCLEOTIDE SEQUENCE [LARGE SCALE GENOMIC DNA]</scope>
    <source>
        <strain evidence="3 4">JC444</strain>
    </source>
</reference>
<feature type="region of interest" description="Disordered" evidence="1">
    <location>
        <begin position="172"/>
        <end position="211"/>
    </location>
</feature>
<dbReference type="RefSeq" id="WP_083048391.1">
    <property type="nucleotide sequence ID" value="NZ_MWQY01000003.1"/>
</dbReference>
<protein>
    <recommendedName>
        <fullName evidence="2">Lin1244/Lin1753-like N-terminal domain-containing protein</fullName>
    </recommendedName>
</protein>
<name>A0A1Y1S196_9SPIO</name>
<evidence type="ECO:0000256" key="1">
    <source>
        <dbReference type="SAM" id="MobiDB-lite"/>
    </source>
</evidence>
<sequence>MANKIKDTVEYFPFFVRDGRTLFILQKKYGLAGIGFFTQILRWLAQSPGHYYPYVEDFDKDRFNEYCGLTENEIRVMIGDMVRSGKLDKDLWEERNVIYSEDFVQELSELYRRRKVKLPSRENVIAETDGILTAISGNMTAFSQDCQNHQEIPEEYETAAICRQYVGNMTRTPEQSRVEESIESIGEVETAQPEPPAESLPAVQSDSKQSKDIAPMKDDLAQMWQEMITRVQPHTSWSNYGKERSQVNQLAKKTRALYKETPYTNEGDLAKAVFSQFLEMRQTGNDKRIRGTPVIPSRIVQFWPEVVTALADQYQAAEAAEEYDPEEIIF</sequence>
<dbReference type="AlphaFoldDB" id="A0A1Y1S196"/>
<dbReference type="EMBL" id="MWQY01000003">
    <property type="protein sequence ID" value="ORC37278.1"/>
    <property type="molecule type" value="Genomic_DNA"/>
</dbReference>
<evidence type="ECO:0000259" key="2">
    <source>
        <dbReference type="Pfam" id="PF14297"/>
    </source>
</evidence>
<proteinExistence type="predicted"/>
<organism evidence="3 4">
    <name type="scientific">Marispirochaeta aestuarii</name>
    <dbReference type="NCBI Taxonomy" id="1963862"/>
    <lineage>
        <taxon>Bacteria</taxon>
        <taxon>Pseudomonadati</taxon>
        <taxon>Spirochaetota</taxon>
        <taxon>Spirochaetia</taxon>
        <taxon>Spirochaetales</taxon>
        <taxon>Spirochaetaceae</taxon>
        <taxon>Marispirochaeta</taxon>
    </lineage>
</organism>
<accession>A0A1Y1S196</accession>
<comment type="caution">
    <text evidence="3">The sequence shown here is derived from an EMBL/GenBank/DDBJ whole genome shotgun (WGS) entry which is preliminary data.</text>
</comment>
<dbReference type="Pfam" id="PF14297">
    <property type="entry name" value="Lin1244_N"/>
    <property type="match status" value="1"/>
</dbReference>